<accession>A0A2A2HFQ2</accession>
<reference evidence="10 12" key="2">
    <citation type="journal article" date="2017" name="BMC Genomics">
        <title>Genomic analysis of methanogenic archaea reveals a shift towards energy conservation.</title>
        <authorList>
            <person name="Gilmore S.P."/>
            <person name="Henske J.K."/>
            <person name="Sexton J.A."/>
            <person name="Solomon K.V."/>
            <person name="Seppala S."/>
            <person name="Yoo J.I."/>
            <person name="Huyett L.M."/>
            <person name="Pressman A."/>
            <person name="Cogan J.Z."/>
            <person name="Kivenson V."/>
            <person name="Peng X."/>
            <person name="Tan Y."/>
            <person name="Valentine D.L."/>
            <person name="O'Malley M.A."/>
        </authorList>
    </citation>
    <scope>NUCLEOTIDE SEQUENCE [LARGE SCALE GENOMIC DNA]</scope>
    <source>
        <strain evidence="10 12">1R-7</strain>
    </source>
</reference>
<evidence type="ECO:0000313" key="12">
    <source>
        <dbReference type="Proteomes" id="UP000217528"/>
    </source>
</evidence>
<dbReference type="InterPro" id="IPR036388">
    <property type="entry name" value="WH-like_DNA-bd_sf"/>
</dbReference>
<dbReference type="RefSeq" id="WP_095607922.1">
    <property type="nucleotide sequence ID" value="NZ_CAUHCB010000004.1"/>
</dbReference>
<evidence type="ECO:0000256" key="1">
    <source>
        <dbReference type="ARBA" id="ARBA00000294"/>
    </source>
</evidence>
<dbReference type="EMBL" id="LWMS01000020">
    <property type="protein sequence ID" value="PWL08359.1"/>
    <property type="molecule type" value="Genomic_DNA"/>
</dbReference>
<keyword evidence="6" id="KW-0645">Protease</keyword>
<dbReference type="Gene3D" id="1.10.10.10">
    <property type="entry name" value="Winged helix-like DNA-binding domain superfamily/Winged helix DNA-binding domain"/>
    <property type="match status" value="1"/>
</dbReference>
<dbReference type="GO" id="GO:0006508">
    <property type="term" value="P:proteolysis"/>
    <property type="evidence" value="ECO:0007669"/>
    <property type="project" value="UniProtKB-KW"/>
</dbReference>
<keyword evidence="8 10" id="KW-0378">Hydrolase</keyword>
<dbReference type="GO" id="GO:0008235">
    <property type="term" value="F:metalloexopeptidase activity"/>
    <property type="evidence" value="ECO:0007669"/>
    <property type="project" value="TreeGrafter"/>
</dbReference>
<dbReference type="SUPFAM" id="SSF46785">
    <property type="entry name" value="Winged helix' DNA-binding domain"/>
    <property type="match status" value="1"/>
</dbReference>
<dbReference type="PANTHER" id="PTHR45777">
    <property type="entry name" value="METHIONINE AMINOPEPTIDASE 2"/>
    <property type="match status" value="1"/>
</dbReference>
<dbReference type="GO" id="GO:0004239">
    <property type="term" value="F:initiator methionyl aminopeptidase activity"/>
    <property type="evidence" value="ECO:0007669"/>
    <property type="project" value="UniProtKB-EC"/>
</dbReference>
<dbReference type="SUPFAM" id="SSF55920">
    <property type="entry name" value="Creatinase/aminopeptidase"/>
    <property type="match status" value="1"/>
</dbReference>
<comment type="cofactor">
    <cofactor evidence="2">
        <name>Mn(2+)</name>
        <dbReference type="ChEBI" id="CHEBI:29035"/>
    </cofactor>
</comment>
<name>A0A2A2HFQ2_9EURY</name>
<proteinExistence type="predicted"/>
<dbReference type="PRINTS" id="PR00599">
    <property type="entry name" value="MAPEPTIDASE"/>
</dbReference>
<dbReference type="Proteomes" id="UP000246004">
    <property type="component" value="Unassembled WGS sequence"/>
</dbReference>
<reference evidence="11 13" key="1">
    <citation type="submission" date="2016-04" db="EMBL/GenBank/DDBJ databases">
        <title>Genome sequence of Methanosphaera cuniculi DSM 4103.</title>
        <authorList>
            <person name="Poehlein A."/>
            <person name="Seedorf H."/>
            <person name="Daniel R."/>
        </authorList>
    </citation>
    <scope>NUCLEOTIDE SEQUENCE [LARGE SCALE GENOMIC DNA]</scope>
    <source>
        <strain evidence="11 13">DSM 4103</strain>
    </source>
</reference>
<evidence type="ECO:0000256" key="3">
    <source>
        <dbReference type="ARBA" id="ARBA00001941"/>
    </source>
</evidence>
<evidence type="ECO:0000256" key="8">
    <source>
        <dbReference type="ARBA" id="ARBA00022801"/>
    </source>
</evidence>
<evidence type="ECO:0000256" key="5">
    <source>
        <dbReference type="ARBA" id="ARBA00022438"/>
    </source>
</evidence>
<organism evidence="10 12">
    <name type="scientific">Methanosphaera cuniculi</name>
    <dbReference type="NCBI Taxonomy" id="1077256"/>
    <lineage>
        <taxon>Archaea</taxon>
        <taxon>Methanobacteriati</taxon>
        <taxon>Methanobacteriota</taxon>
        <taxon>Methanomada group</taxon>
        <taxon>Methanobacteria</taxon>
        <taxon>Methanobacteriales</taxon>
        <taxon>Methanobacteriaceae</taxon>
        <taxon>Methanosphaera</taxon>
    </lineage>
</organism>
<evidence type="ECO:0000313" key="11">
    <source>
        <dbReference type="EMBL" id="PWL08359.1"/>
    </source>
</evidence>
<dbReference type="InterPro" id="IPR050247">
    <property type="entry name" value="Met_Aminopeptidase_Type2"/>
</dbReference>
<evidence type="ECO:0000313" key="13">
    <source>
        <dbReference type="Proteomes" id="UP000246004"/>
    </source>
</evidence>
<keyword evidence="12" id="KW-1185">Reference proteome</keyword>
<keyword evidence="7" id="KW-0479">Metal-binding</keyword>
<evidence type="ECO:0000256" key="6">
    <source>
        <dbReference type="ARBA" id="ARBA00022670"/>
    </source>
</evidence>
<dbReference type="EC" id="3.4.11.18" evidence="10"/>
<evidence type="ECO:0000313" key="10">
    <source>
        <dbReference type="EMBL" id="PAV08269.1"/>
    </source>
</evidence>
<sequence>MLEKYEKAGKIASKVRKEAAKKITAGMKVADMVDFVESSIKSTGAGLSFPCNVSINQIAAHYTSDPGDETLFCSGDIVKLDMGAEVDGYISDTAVTVIVEGDNAPNTTDDGKLIKMPGRLDDGNPTITEDELEERYKIEEASRMALENAISIIREGTTLNDIGAIVQKTIQDMGFTPIVNLSGHSLEQNNLHAGLTIPNFPDGSDHKLQEGDHIAVEPFATNGVGLVTDLPNAYIYSYLRNRPLRQPDAKQLLKYISQNNAHFPFSKNALVEKFDPKKLNRAMRPLITSRAIYPYSALKEKENGMVAQTEHTIIVEKDGCQITTL</sequence>
<comment type="catalytic activity">
    <reaction evidence="1">
        <text>Release of N-terminal amino acids, preferentially methionine, from peptides and arylamides.</text>
        <dbReference type="EC" id="3.4.11.18"/>
    </reaction>
</comment>
<evidence type="ECO:0000256" key="4">
    <source>
        <dbReference type="ARBA" id="ARBA00001954"/>
    </source>
</evidence>
<dbReference type="InterPro" id="IPR036390">
    <property type="entry name" value="WH_DNA-bd_sf"/>
</dbReference>
<protein>
    <submittedName>
        <fullName evidence="10">Methionine aminopeptidase</fullName>
        <ecNumber evidence="10">3.4.11.18</ecNumber>
    </submittedName>
</protein>
<dbReference type="GO" id="GO:0046872">
    <property type="term" value="F:metal ion binding"/>
    <property type="evidence" value="ECO:0007669"/>
    <property type="project" value="UniProtKB-KW"/>
</dbReference>
<comment type="cofactor">
    <cofactor evidence="4">
        <name>Fe(2+)</name>
        <dbReference type="ChEBI" id="CHEBI:29033"/>
    </cofactor>
</comment>
<dbReference type="Proteomes" id="UP000217528">
    <property type="component" value="Unassembled WGS sequence"/>
</dbReference>
<dbReference type="OrthoDB" id="372008at2157"/>
<feature type="domain" description="Peptidase M24" evidence="9">
    <location>
        <begin position="3"/>
        <end position="223"/>
    </location>
</feature>
<evidence type="ECO:0000256" key="7">
    <source>
        <dbReference type="ARBA" id="ARBA00022723"/>
    </source>
</evidence>
<dbReference type="Gene3D" id="3.90.230.10">
    <property type="entry name" value="Creatinase/methionine aminopeptidase superfamily"/>
    <property type="match status" value="1"/>
</dbReference>
<dbReference type="GO" id="GO:0005737">
    <property type="term" value="C:cytoplasm"/>
    <property type="evidence" value="ECO:0007669"/>
    <property type="project" value="TreeGrafter"/>
</dbReference>
<evidence type="ECO:0000259" key="9">
    <source>
        <dbReference type="Pfam" id="PF00557"/>
    </source>
</evidence>
<dbReference type="InterPro" id="IPR001714">
    <property type="entry name" value="Pept_M24_MAP"/>
</dbReference>
<gene>
    <name evidence="11" type="primary">map</name>
    <name evidence="10" type="ORF">ASJ82_03510</name>
    <name evidence="11" type="ORF">MSCUN_07950</name>
</gene>
<dbReference type="PANTHER" id="PTHR45777:SF2">
    <property type="entry name" value="METHIONINE AMINOPEPTIDASE 2"/>
    <property type="match status" value="1"/>
</dbReference>
<dbReference type="Pfam" id="PF00557">
    <property type="entry name" value="Peptidase_M24"/>
    <property type="match status" value="1"/>
</dbReference>
<dbReference type="InterPro" id="IPR000994">
    <property type="entry name" value="Pept_M24"/>
</dbReference>
<dbReference type="EMBL" id="LMVN01000001">
    <property type="protein sequence ID" value="PAV08269.1"/>
    <property type="molecule type" value="Genomic_DNA"/>
</dbReference>
<comment type="caution">
    <text evidence="10">The sequence shown here is derived from an EMBL/GenBank/DDBJ whole genome shotgun (WGS) entry which is preliminary data.</text>
</comment>
<keyword evidence="5 10" id="KW-0031">Aminopeptidase</keyword>
<dbReference type="InterPro" id="IPR036005">
    <property type="entry name" value="Creatinase/aminopeptidase-like"/>
</dbReference>
<comment type="cofactor">
    <cofactor evidence="3">
        <name>Co(2+)</name>
        <dbReference type="ChEBI" id="CHEBI:48828"/>
    </cofactor>
</comment>
<dbReference type="AlphaFoldDB" id="A0A2A2HFQ2"/>
<evidence type="ECO:0000256" key="2">
    <source>
        <dbReference type="ARBA" id="ARBA00001936"/>
    </source>
</evidence>